<organism evidence="2 3">
    <name type="scientific">Aspergillus mulundensis</name>
    <dbReference type="NCBI Taxonomy" id="1810919"/>
    <lineage>
        <taxon>Eukaryota</taxon>
        <taxon>Fungi</taxon>
        <taxon>Dikarya</taxon>
        <taxon>Ascomycota</taxon>
        <taxon>Pezizomycotina</taxon>
        <taxon>Eurotiomycetes</taxon>
        <taxon>Eurotiomycetidae</taxon>
        <taxon>Eurotiales</taxon>
        <taxon>Aspergillaceae</taxon>
        <taxon>Aspergillus</taxon>
        <taxon>Aspergillus subgen. Nidulantes</taxon>
    </lineage>
</organism>
<dbReference type="AlphaFoldDB" id="A0A3D8RAC0"/>
<dbReference type="EMBL" id="PVWQ01000010">
    <property type="protein sequence ID" value="RDW70916.1"/>
    <property type="molecule type" value="Genomic_DNA"/>
</dbReference>
<dbReference type="Pfam" id="PF12697">
    <property type="entry name" value="Abhydrolase_6"/>
    <property type="match status" value="1"/>
</dbReference>
<proteinExistence type="predicted"/>
<reference evidence="2 3" key="1">
    <citation type="journal article" date="2018" name="IMA Fungus">
        <title>IMA Genome-F 9: Draft genome sequence of Annulohypoxylon stygium, Aspergillus mulundensis, Berkeleyomyces basicola (syn. Thielaviopsis basicola), Ceratocystis smalleyi, two Cercospora beticola strains, Coleophoma cylindrospora, Fusarium fracticaudum, Phialophora cf. hyalina, and Morchella septimelata.</title>
        <authorList>
            <person name="Wingfield B.D."/>
            <person name="Bills G.F."/>
            <person name="Dong Y."/>
            <person name="Huang W."/>
            <person name="Nel W.J."/>
            <person name="Swalarsk-Parry B.S."/>
            <person name="Vaghefi N."/>
            <person name="Wilken P.M."/>
            <person name="An Z."/>
            <person name="de Beer Z.W."/>
            <person name="De Vos L."/>
            <person name="Chen L."/>
            <person name="Duong T.A."/>
            <person name="Gao Y."/>
            <person name="Hammerbacher A."/>
            <person name="Kikkert J.R."/>
            <person name="Li Y."/>
            <person name="Li H."/>
            <person name="Li K."/>
            <person name="Li Q."/>
            <person name="Liu X."/>
            <person name="Ma X."/>
            <person name="Naidoo K."/>
            <person name="Pethybridge S.J."/>
            <person name="Sun J."/>
            <person name="Steenkamp E.T."/>
            <person name="van der Nest M.A."/>
            <person name="van Wyk S."/>
            <person name="Wingfield M.J."/>
            <person name="Xiong C."/>
            <person name="Yue Q."/>
            <person name="Zhang X."/>
        </authorList>
    </citation>
    <scope>NUCLEOTIDE SEQUENCE [LARGE SCALE GENOMIC DNA]</scope>
    <source>
        <strain evidence="2 3">DSM 5745</strain>
    </source>
</reference>
<dbReference type="GeneID" id="38118797"/>
<sequence>MPPSEPPTAPSTSFAITEHVIESSHIREYARATKPSPDCLKLVVKRYTPKSNPDPRPGDLTIIGTHGSGFPKELYEPIWEELYFTLSSYGIRIRSIWLADTANQNASGLLNEKVLGDDPSWFDHSRDLLYMINQFKNDMPQPIVGIGHSYGSGQLALLSLMHPRLFTSLILIEPVIEKDIYTGVGPELVRYALARKNGWASYEEAETHFKKLFKKWDARVLELWMKYGLKKTPPSSTSNTDTNTASSLTLKTHPYQEVNQYLRANYEHKKPACGDADHADIVGPDHTIAPFYRAEPLLLWRMLPHIRPSVLYFFGGASPSSTPAKRNEKLERTGVGVGGSGGYKIGRVKEVTIEGGTHQLPFEEVSRIAKESAGWLRGEIERWKEDDERVKKSWEVEPGNRVKDWHAPLKESLRKN</sequence>
<keyword evidence="3" id="KW-1185">Reference proteome</keyword>
<evidence type="ECO:0000259" key="1">
    <source>
        <dbReference type="Pfam" id="PF12697"/>
    </source>
</evidence>
<accession>A0A3D8RAC0</accession>
<dbReference type="Proteomes" id="UP000256690">
    <property type="component" value="Unassembled WGS sequence"/>
</dbReference>
<evidence type="ECO:0000313" key="3">
    <source>
        <dbReference type="Proteomes" id="UP000256690"/>
    </source>
</evidence>
<protein>
    <recommendedName>
        <fullName evidence="1">AB hydrolase-1 domain-containing protein</fullName>
    </recommendedName>
</protein>
<dbReference type="STRING" id="1810919.A0A3D8RAC0"/>
<gene>
    <name evidence="2" type="ORF">DSM5745_08427</name>
</gene>
<evidence type="ECO:0000313" key="2">
    <source>
        <dbReference type="EMBL" id="RDW70916.1"/>
    </source>
</evidence>
<dbReference type="Gene3D" id="3.40.50.1820">
    <property type="entry name" value="alpha/beta hydrolase"/>
    <property type="match status" value="1"/>
</dbReference>
<feature type="domain" description="AB hydrolase-1" evidence="1">
    <location>
        <begin position="66"/>
        <end position="364"/>
    </location>
</feature>
<dbReference type="SUPFAM" id="SSF53474">
    <property type="entry name" value="alpha/beta-Hydrolases"/>
    <property type="match status" value="1"/>
</dbReference>
<name>A0A3D8RAC0_9EURO</name>
<dbReference type="InterPro" id="IPR000073">
    <property type="entry name" value="AB_hydrolase_1"/>
</dbReference>
<dbReference type="RefSeq" id="XP_026601447.1">
    <property type="nucleotide sequence ID" value="XM_026750443.1"/>
</dbReference>
<dbReference type="InterPro" id="IPR029058">
    <property type="entry name" value="AB_hydrolase_fold"/>
</dbReference>
<dbReference type="OrthoDB" id="94039at2759"/>
<comment type="caution">
    <text evidence="2">The sequence shown here is derived from an EMBL/GenBank/DDBJ whole genome shotgun (WGS) entry which is preliminary data.</text>
</comment>